<dbReference type="InterPro" id="IPR037053">
    <property type="entry name" value="Phage_tail_collar_dom_sf"/>
</dbReference>
<dbReference type="Proteomes" id="UP000076234">
    <property type="component" value="Chromosome"/>
</dbReference>
<keyword evidence="1" id="KW-0732">Signal</keyword>
<protein>
    <submittedName>
        <fullName evidence="3">Phage tail protein</fullName>
    </submittedName>
</protein>
<organism evidence="3 4">
    <name type="scientific">Sphingopyxis terrae subsp. terrae NBRC 15098</name>
    <dbReference type="NCBI Taxonomy" id="1219058"/>
    <lineage>
        <taxon>Bacteria</taxon>
        <taxon>Pseudomonadati</taxon>
        <taxon>Pseudomonadota</taxon>
        <taxon>Alphaproteobacteria</taxon>
        <taxon>Sphingomonadales</taxon>
        <taxon>Sphingomonadaceae</taxon>
        <taxon>Sphingopyxis</taxon>
    </lineage>
</organism>
<reference evidence="4" key="1">
    <citation type="submission" date="2015-11" db="EMBL/GenBank/DDBJ databases">
        <title>Complete genome sequence of a polyethylene glycol-degrading strain Sphingopyxis terrae strain 203-1 (NBRC 15098).</title>
        <authorList>
            <person name="Yoshiyuki O."/>
            <person name="Shouta N."/>
            <person name="Nagata Y."/>
            <person name="Numata M."/>
            <person name="Tsuchikane K."/>
            <person name="Hosoyama A."/>
            <person name="Yamazoe A."/>
            <person name="Tsuda M."/>
            <person name="Fujita N."/>
            <person name="Kawai F."/>
        </authorList>
    </citation>
    <scope>NUCLEOTIDE SEQUENCE [LARGE SCALE GENOMIC DNA]</scope>
    <source>
        <strain evidence="4">203-1</strain>
    </source>
</reference>
<evidence type="ECO:0000256" key="1">
    <source>
        <dbReference type="SAM" id="SignalP"/>
    </source>
</evidence>
<reference evidence="3 4" key="2">
    <citation type="journal article" date="2016" name="Genome Announc.">
        <title>Complete Genome Sequence of Sphingopyxis terrae Strain 203-1 (NBRC 111660), a Polyethylene Glycol Degrader.</title>
        <authorList>
            <person name="Ohtsubo Y."/>
            <person name="Nonoyama S."/>
            <person name="Nagata Y."/>
            <person name="Numata M."/>
            <person name="Tsuchikane K."/>
            <person name="Hosoyama A."/>
            <person name="Yamazoe A."/>
            <person name="Tsuda M."/>
            <person name="Fujita N."/>
            <person name="Kawai F."/>
        </authorList>
    </citation>
    <scope>NUCLEOTIDE SEQUENCE [LARGE SCALE GENOMIC DNA]</scope>
    <source>
        <strain evidence="3 4">203-1</strain>
    </source>
</reference>
<feature type="domain" description="Phage tail collar" evidence="2">
    <location>
        <begin position="31"/>
        <end position="87"/>
    </location>
</feature>
<feature type="signal peptide" evidence="1">
    <location>
        <begin position="1"/>
        <end position="24"/>
    </location>
</feature>
<feature type="chain" id="PRO_5007502697" evidence="1">
    <location>
        <begin position="25"/>
        <end position="142"/>
    </location>
</feature>
<dbReference type="InterPro" id="IPR011083">
    <property type="entry name" value="Phage_tail_collar_dom"/>
</dbReference>
<evidence type="ECO:0000313" key="3">
    <source>
        <dbReference type="EMBL" id="AMU96471.1"/>
    </source>
</evidence>
<dbReference type="KEGG" id="ster:AOA14_17865"/>
<dbReference type="Pfam" id="PF07484">
    <property type="entry name" value="Collar"/>
    <property type="match status" value="1"/>
</dbReference>
<gene>
    <name evidence="3" type="ORF">AOA14_17865</name>
</gene>
<sequence length="142" mass="14679">MGKEFNAFSIVGVALLATSVPAHAASDPFIGEVMMTAATFCPRGWTEANGQLVSISENMALFSLLGTTYGGDGSKTFALPDLRGRAPVHVGNGRDVPPLVLGQKGGNSSVARDPAASGAVKTQPTLAIRYCVAIQGIYPSRN</sequence>
<dbReference type="SUPFAM" id="SSF88874">
    <property type="entry name" value="Receptor-binding domain of short tail fibre protein gp12"/>
    <property type="match status" value="1"/>
</dbReference>
<dbReference type="Gene3D" id="3.90.1340.10">
    <property type="entry name" value="Phage tail collar domain"/>
    <property type="match status" value="1"/>
</dbReference>
<dbReference type="EMBL" id="CP013342">
    <property type="protein sequence ID" value="AMU96471.1"/>
    <property type="molecule type" value="Genomic_DNA"/>
</dbReference>
<dbReference type="AlphaFoldDB" id="A0A142W374"/>
<evidence type="ECO:0000259" key="2">
    <source>
        <dbReference type="Pfam" id="PF07484"/>
    </source>
</evidence>
<evidence type="ECO:0000313" key="4">
    <source>
        <dbReference type="Proteomes" id="UP000076234"/>
    </source>
</evidence>
<accession>A0A142W374</accession>
<name>A0A142W374_9SPHN</name>
<dbReference type="RefSeq" id="WP_062902783.1">
    <property type="nucleotide sequence ID" value="NZ_CP013342.1"/>
</dbReference>
<dbReference type="STRING" id="1219058.AOA14_17865"/>
<proteinExistence type="predicted"/>